<evidence type="ECO:0000313" key="1">
    <source>
        <dbReference type="EMBL" id="KIK30356.1"/>
    </source>
</evidence>
<evidence type="ECO:0000313" key="2">
    <source>
        <dbReference type="Proteomes" id="UP000054018"/>
    </source>
</evidence>
<reference evidence="1 2" key="1">
    <citation type="submission" date="2014-04" db="EMBL/GenBank/DDBJ databases">
        <authorList>
            <consortium name="DOE Joint Genome Institute"/>
            <person name="Kuo A."/>
            <person name="Kohler A."/>
            <person name="Costa M.D."/>
            <person name="Nagy L.G."/>
            <person name="Floudas D."/>
            <person name="Copeland A."/>
            <person name="Barry K.W."/>
            <person name="Cichocki N."/>
            <person name="Veneault-Fourrey C."/>
            <person name="LaButti K."/>
            <person name="Lindquist E.A."/>
            <person name="Lipzen A."/>
            <person name="Lundell T."/>
            <person name="Morin E."/>
            <person name="Murat C."/>
            <person name="Sun H."/>
            <person name="Tunlid A."/>
            <person name="Henrissat B."/>
            <person name="Grigoriev I.V."/>
            <person name="Hibbett D.S."/>
            <person name="Martin F."/>
            <person name="Nordberg H.P."/>
            <person name="Cantor M.N."/>
            <person name="Hua S.X."/>
        </authorList>
    </citation>
    <scope>NUCLEOTIDE SEQUENCE [LARGE SCALE GENOMIC DNA]</scope>
    <source>
        <strain evidence="1 2">441</strain>
    </source>
</reference>
<protein>
    <submittedName>
        <fullName evidence="1">Uncharacterized protein</fullName>
    </submittedName>
</protein>
<dbReference type="HOGENOM" id="CLU_3088135_0_0_1"/>
<keyword evidence="2" id="KW-1185">Reference proteome</keyword>
<dbReference type="AlphaFoldDB" id="A0A0C9ZLL7"/>
<proteinExistence type="predicted"/>
<accession>A0A0C9ZLL7</accession>
<sequence length="52" mass="6146">MLETSPKTIFSTYRKYIREVGRLPHIYLRFEVSCKRLSFTDTPQPILPDPGF</sequence>
<reference evidence="2" key="2">
    <citation type="submission" date="2015-01" db="EMBL/GenBank/DDBJ databases">
        <title>Evolutionary Origins and Diversification of the Mycorrhizal Mutualists.</title>
        <authorList>
            <consortium name="DOE Joint Genome Institute"/>
            <consortium name="Mycorrhizal Genomics Consortium"/>
            <person name="Kohler A."/>
            <person name="Kuo A."/>
            <person name="Nagy L.G."/>
            <person name="Floudas D."/>
            <person name="Copeland A."/>
            <person name="Barry K.W."/>
            <person name="Cichocki N."/>
            <person name="Veneault-Fourrey C."/>
            <person name="LaButti K."/>
            <person name="Lindquist E.A."/>
            <person name="Lipzen A."/>
            <person name="Lundell T."/>
            <person name="Morin E."/>
            <person name="Murat C."/>
            <person name="Riley R."/>
            <person name="Ohm R."/>
            <person name="Sun H."/>
            <person name="Tunlid A."/>
            <person name="Henrissat B."/>
            <person name="Grigoriev I.V."/>
            <person name="Hibbett D.S."/>
            <person name="Martin F."/>
        </authorList>
    </citation>
    <scope>NUCLEOTIDE SEQUENCE [LARGE SCALE GENOMIC DNA]</scope>
    <source>
        <strain evidence="2">441</strain>
    </source>
</reference>
<gene>
    <name evidence="1" type="ORF">PISMIDRAFT_394247</name>
</gene>
<organism evidence="1 2">
    <name type="scientific">Pisolithus microcarpus 441</name>
    <dbReference type="NCBI Taxonomy" id="765257"/>
    <lineage>
        <taxon>Eukaryota</taxon>
        <taxon>Fungi</taxon>
        <taxon>Dikarya</taxon>
        <taxon>Basidiomycota</taxon>
        <taxon>Agaricomycotina</taxon>
        <taxon>Agaricomycetes</taxon>
        <taxon>Agaricomycetidae</taxon>
        <taxon>Boletales</taxon>
        <taxon>Sclerodermatineae</taxon>
        <taxon>Pisolithaceae</taxon>
        <taxon>Pisolithus</taxon>
    </lineage>
</organism>
<dbReference type="EMBL" id="KN833687">
    <property type="protein sequence ID" value="KIK30356.1"/>
    <property type="molecule type" value="Genomic_DNA"/>
</dbReference>
<name>A0A0C9ZLL7_9AGAM</name>
<dbReference type="Proteomes" id="UP000054018">
    <property type="component" value="Unassembled WGS sequence"/>
</dbReference>